<sequence length="87" mass="9850">MTTKESPEIVHIINFMGLLESRGPEITGDVLYQTVVSQVRLMRKFNLNGTFLFPCDALLDSRCQSLLKNLPKNKFEIGGWPESPEPL</sequence>
<dbReference type="STRING" id="551991.SAMN05192529_1429"/>
<protein>
    <submittedName>
        <fullName evidence="1">Uncharacterized protein</fullName>
    </submittedName>
</protein>
<accession>A0A1H4D242</accession>
<dbReference type="AlphaFoldDB" id="A0A1H4D242"/>
<evidence type="ECO:0000313" key="2">
    <source>
        <dbReference type="Proteomes" id="UP000199041"/>
    </source>
</evidence>
<reference evidence="1 2" key="1">
    <citation type="submission" date="2016-10" db="EMBL/GenBank/DDBJ databases">
        <authorList>
            <person name="de Groot N.N."/>
        </authorList>
    </citation>
    <scope>NUCLEOTIDE SEQUENCE [LARGE SCALE GENOMIC DNA]</scope>
    <source>
        <strain evidence="1 2">Vu-144</strain>
    </source>
</reference>
<gene>
    <name evidence="1" type="ORF">SAMN05192529_1429</name>
</gene>
<dbReference type="EMBL" id="FNQY01000042">
    <property type="protein sequence ID" value="SEA66658.1"/>
    <property type="molecule type" value="Genomic_DNA"/>
</dbReference>
<keyword evidence="2" id="KW-1185">Reference proteome</keyword>
<organism evidence="1 2">
    <name type="scientific">Arachidicoccus rhizosphaerae</name>
    <dbReference type="NCBI Taxonomy" id="551991"/>
    <lineage>
        <taxon>Bacteria</taxon>
        <taxon>Pseudomonadati</taxon>
        <taxon>Bacteroidota</taxon>
        <taxon>Chitinophagia</taxon>
        <taxon>Chitinophagales</taxon>
        <taxon>Chitinophagaceae</taxon>
        <taxon>Arachidicoccus</taxon>
    </lineage>
</organism>
<dbReference type="OrthoDB" id="2488311at2"/>
<name>A0A1H4D242_9BACT</name>
<evidence type="ECO:0000313" key="1">
    <source>
        <dbReference type="EMBL" id="SEA66658.1"/>
    </source>
</evidence>
<dbReference type="Proteomes" id="UP000199041">
    <property type="component" value="Unassembled WGS sequence"/>
</dbReference>
<dbReference type="RefSeq" id="WP_091401508.1">
    <property type="nucleotide sequence ID" value="NZ_FNQY01000042.1"/>
</dbReference>
<proteinExistence type="predicted"/>